<evidence type="ECO:0000313" key="2">
    <source>
        <dbReference type="EMBL" id="GAT34483.1"/>
    </source>
</evidence>
<name>A0A146GB79_TERSA</name>
<organism evidence="2 3">
    <name type="scientific">Terrimicrobium sacchariphilum</name>
    <dbReference type="NCBI Taxonomy" id="690879"/>
    <lineage>
        <taxon>Bacteria</taxon>
        <taxon>Pseudomonadati</taxon>
        <taxon>Verrucomicrobiota</taxon>
        <taxon>Terrimicrobiia</taxon>
        <taxon>Terrimicrobiales</taxon>
        <taxon>Terrimicrobiaceae</taxon>
        <taxon>Terrimicrobium</taxon>
    </lineage>
</organism>
<dbReference type="SUPFAM" id="SSF89550">
    <property type="entry name" value="PHP domain-like"/>
    <property type="match status" value="1"/>
</dbReference>
<dbReference type="OrthoDB" id="9804333at2"/>
<dbReference type="InterPro" id="IPR052018">
    <property type="entry name" value="PHP_domain"/>
</dbReference>
<dbReference type="PANTHER" id="PTHR42924:SF3">
    <property type="entry name" value="POLYMERASE_HISTIDINOL PHOSPHATASE N-TERMINAL DOMAIN-CONTAINING PROTEIN"/>
    <property type="match status" value="1"/>
</dbReference>
<keyword evidence="3" id="KW-1185">Reference proteome</keyword>
<dbReference type="AlphaFoldDB" id="A0A146GB79"/>
<dbReference type="InterPro" id="IPR003141">
    <property type="entry name" value="Pol/His_phosphatase_N"/>
</dbReference>
<evidence type="ECO:0000313" key="3">
    <source>
        <dbReference type="Proteomes" id="UP000076023"/>
    </source>
</evidence>
<dbReference type="NCBIfam" id="NF038032">
    <property type="entry name" value="CehA_McbA_metalo"/>
    <property type="match status" value="1"/>
</dbReference>
<dbReference type="PANTHER" id="PTHR42924">
    <property type="entry name" value="EXONUCLEASE"/>
    <property type="match status" value="1"/>
</dbReference>
<dbReference type="GO" id="GO:0004534">
    <property type="term" value="F:5'-3' RNA exonuclease activity"/>
    <property type="evidence" value="ECO:0007669"/>
    <property type="project" value="TreeGrafter"/>
</dbReference>
<dbReference type="InParanoid" id="A0A146GB79"/>
<dbReference type="InterPro" id="IPR016195">
    <property type="entry name" value="Pol/histidinol_Pase-like"/>
</dbReference>
<dbReference type="STRING" id="690879.TSACC_22908"/>
<dbReference type="GO" id="GO:0035312">
    <property type="term" value="F:5'-3' DNA exonuclease activity"/>
    <property type="evidence" value="ECO:0007669"/>
    <property type="project" value="TreeGrafter"/>
</dbReference>
<gene>
    <name evidence="2" type="ORF">TSACC_22908</name>
</gene>
<proteinExistence type="predicted"/>
<dbReference type="Gene3D" id="3.20.20.140">
    <property type="entry name" value="Metal-dependent hydrolases"/>
    <property type="match status" value="1"/>
</dbReference>
<dbReference type="CDD" id="cd07432">
    <property type="entry name" value="PHP_HisPPase"/>
    <property type="match status" value="1"/>
</dbReference>
<dbReference type="InterPro" id="IPR004013">
    <property type="entry name" value="PHP_dom"/>
</dbReference>
<protein>
    <recommendedName>
        <fullName evidence="1">Polymerase/histidinol phosphatase N-terminal domain-containing protein</fullName>
    </recommendedName>
</protein>
<evidence type="ECO:0000259" key="1">
    <source>
        <dbReference type="SMART" id="SM00481"/>
    </source>
</evidence>
<dbReference type="SMART" id="SM00481">
    <property type="entry name" value="POLIIIAc"/>
    <property type="match status" value="1"/>
</dbReference>
<reference evidence="3" key="1">
    <citation type="journal article" date="2017" name="Genome Announc.">
        <title>Draft Genome Sequence of Terrimicrobium sacchariphilum NM-5T, a Facultative Anaerobic Soil Bacterium of the Class Spartobacteria.</title>
        <authorList>
            <person name="Qiu Y.L."/>
            <person name="Tourlousse D.M."/>
            <person name="Matsuura N."/>
            <person name="Ohashi A."/>
            <person name="Sekiguchi Y."/>
        </authorList>
    </citation>
    <scope>NUCLEOTIDE SEQUENCE [LARGE SCALE GENOMIC DNA]</scope>
    <source>
        <strain evidence="3">NM-5</strain>
    </source>
</reference>
<dbReference type="RefSeq" id="WP_075080109.1">
    <property type="nucleotide sequence ID" value="NZ_BDCO01000002.1"/>
</dbReference>
<dbReference type="Pfam" id="PF02811">
    <property type="entry name" value="PHP"/>
    <property type="match status" value="1"/>
</dbReference>
<dbReference type="Proteomes" id="UP000076023">
    <property type="component" value="Unassembled WGS sequence"/>
</dbReference>
<accession>A0A146GB79</accession>
<comment type="caution">
    <text evidence="2">The sequence shown here is derived from an EMBL/GenBank/DDBJ whole genome shotgun (WGS) entry which is preliminary data.</text>
</comment>
<dbReference type="EMBL" id="BDCO01000002">
    <property type="protein sequence ID" value="GAT34483.1"/>
    <property type="molecule type" value="Genomic_DNA"/>
</dbReference>
<dbReference type="Pfam" id="PF13263">
    <property type="entry name" value="PHP_C"/>
    <property type="match status" value="1"/>
</dbReference>
<sequence length="234" mass="25207">MRYRFDLHCHSFYSADAADAPEDLIAKAKARGLSGIAITDHDSCEVHKYLREKGLERADGQPVDGFLVVPGVEVSTADGHLLCIGAILPKLQGQPAVAVAAAIHDMGGIAIPAHPYDRWRSGIRTEVLDTMDIHAIEVFNAAVSSRKYNDHASAYATNRGLSMTAASDAHHASAVGVSCTAFEMDELSVPALLAAIRQGGVPEGRYLSFTEALKKHFGNFFRAANKRPLPRIDT</sequence>
<feature type="domain" description="Polymerase/histidinol phosphatase N-terminal" evidence="1">
    <location>
        <begin position="5"/>
        <end position="78"/>
    </location>
</feature>